<evidence type="ECO:0000313" key="1">
    <source>
        <dbReference type="EMBL" id="WNH03133.1"/>
    </source>
</evidence>
<accession>A0ABY9XKL1</accession>
<dbReference type="Proteomes" id="UP001300348">
    <property type="component" value="Chromosome"/>
</dbReference>
<evidence type="ECO:0008006" key="3">
    <source>
        <dbReference type="Google" id="ProtNLM"/>
    </source>
</evidence>
<organism evidence="1 2">
    <name type="scientific">Xenorhabdus griffiniae</name>
    <dbReference type="NCBI Taxonomy" id="351672"/>
    <lineage>
        <taxon>Bacteria</taxon>
        <taxon>Pseudomonadati</taxon>
        <taxon>Pseudomonadota</taxon>
        <taxon>Gammaproteobacteria</taxon>
        <taxon>Enterobacterales</taxon>
        <taxon>Morganellaceae</taxon>
        <taxon>Xenorhabdus</taxon>
    </lineage>
</organism>
<evidence type="ECO:0000313" key="2">
    <source>
        <dbReference type="Proteomes" id="UP001300348"/>
    </source>
</evidence>
<dbReference type="RefSeq" id="WP_189760439.1">
    <property type="nucleotide sequence ID" value="NZ_CAWPOC010000015.1"/>
</dbReference>
<gene>
    <name evidence="1" type="ORF">QL112_005365</name>
</gene>
<reference evidence="1 2" key="1">
    <citation type="journal article" date="2023" name="Access Microbiol">
        <title>The genome of a steinernematid-associated Pseudomonas piscis bacterium encodes the biosynthesis of insect toxins.</title>
        <authorList>
            <person name="Awori R.M."/>
            <person name="Hendre P."/>
            <person name="Amugune N.O."/>
        </authorList>
    </citation>
    <scope>NUCLEOTIDE SEQUENCE [LARGE SCALE GENOMIC DNA]</scope>
    <source>
        <strain evidence="1 2">97</strain>
    </source>
</reference>
<protein>
    <recommendedName>
        <fullName evidence="3">Phage protein</fullName>
    </recommendedName>
</protein>
<name>A0ABY9XKL1_9GAMM</name>
<proteinExistence type="predicted"/>
<dbReference type="GeneID" id="88854964"/>
<sequence length="243" mass="27731">MSDELFIIENVNAALDYYNMGRGMEDGLYPHSPAYWCAGQVANLTDAEREASLSRLDIWDMLYGPVSYIKELCQPGSDVWRYFIVDTSINSTKNDLLVSACAIWGWGLTEDSNSVSCYLAASNLVFAILAQEQYDNEIINDFENLDIKYKRRKAAKARHDNYYGPLKISIRKWAQETINTTSRNITKAALATAADSCYRDWIKENPPATPAYNRLHPLNNNGQRLNEPTYRTIYGWVKTLLDK</sequence>
<dbReference type="EMBL" id="CP133647">
    <property type="protein sequence ID" value="WNH03133.1"/>
    <property type="molecule type" value="Genomic_DNA"/>
</dbReference>
<keyword evidence="2" id="KW-1185">Reference proteome</keyword>